<comment type="caution">
    <text evidence="3">The sequence shown here is derived from an EMBL/GenBank/DDBJ whole genome shotgun (WGS) entry which is preliminary data.</text>
</comment>
<dbReference type="Gene3D" id="3.40.190.170">
    <property type="entry name" value="Bacterial extracellular solute-binding protein, family 7"/>
    <property type="match status" value="1"/>
</dbReference>
<dbReference type="EMBL" id="DXGI01000355">
    <property type="protein sequence ID" value="HIW79335.1"/>
    <property type="molecule type" value="Genomic_DNA"/>
</dbReference>
<dbReference type="PANTHER" id="PTHR33376">
    <property type="match status" value="1"/>
</dbReference>
<dbReference type="AlphaFoldDB" id="A0A9D1UAK0"/>
<reference evidence="3" key="2">
    <citation type="submission" date="2021-04" db="EMBL/GenBank/DDBJ databases">
        <authorList>
            <person name="Gilroy R."/>
        </authorList>
    </citation>
    <scope>NUCLEOTIDE SEQUENCE</scope>
    <source>
        <strain evidence="3">ChiSxjej5B17-1746</strain>
    </source>
</reference>
<dbReference type="Proteomes" id="UP000824264">
    <property type="component" value="Unassembled WGS sequence"/>
</dbReference>
<organism evidence="3 4">
    <name type="scientific">Candidatus Bilophila faecipullorum</name>
    <dbReference type="NCBI Taxonomy" id="2838482"/>
    <lineage>
        <taxon>Bacteria</taxon>
        <taxon>Pseudomonadati</taxon>
        <taxon>Thermodesulfobacteriota</taxon>
        <taxon>Desulfovibrionia</taxon>
        <taxon>Desulfovibrionales</taxon>
        <taxon>Desulfovibrionaceae</taxon>
        <taxon>Bilophila</taxon>
    </lineage>
</organism>
<evidence type="ECO:0000313" key="4">
    <source>
        <dbReference type="Proteomes" id="UP000824264"/>
    </source>
</evidence>
<evidence type="ECO:0000256" key="2">
    <source>
        <dbReference type="SAM" id="SignalP"/>
    </source>
</evidence>
<evidence type="ECO:0000256" key="1">
    <source>
        <dbReference type="ARBA" id="ARBA00022729"/>
    </source>
</evidence>
<dbReference type="NCBIfam" id="NF037995">
    <property type="entry name" value="TRAP_S1"/>
    <property type="match status" value="1"/>
</dbReference>
<dbReference type="GO" id="GO:0055085">
    <property type="term" value="P:transmembrane transport"/>
    <property type="evidence" value="ECO:0007669"/>
    <property type="project" value="InterPro"/>
</dbReference>
<evidence type="ECO:0000313" key="3">
    <source>
        <dbReference type="EMBL" id="HIW79335.1"/>
    </source>
</evidence>
<dbReference type="Pfam" id="PF03480">
    <property type="entry name" value="DctP"/>
    <property type="match status" value="1"/>
</dbReference>
<name>A0A9D1UAK0_9BACT</name>
<feature type="signal peptide" evidence="2">
    <location>
        <begin position="1"/>
        <end position="27"/>
    </location>
</feature>
<protein>
    <submittedName>
        <fullName evidence="3">TRAP transporter substrate-binding protein DctP</fullName>
    </submittedName>
</protein>
<feature type="chain" id="PRO_5038972974" evidence="2">
    <location>
        <begin position="28"/>
        <end position="344"/>
    </location>
</feature>
<gene>
    <name evidence="3" type="primary">dctP</name>
    <name evidence="3" type="ORF">H9874_09360</name>
</gene>
<dbReference type="PANTHER" id="PTHR33376:SF4">
    <property type="entry name" value="SIALIC ACID-BINDING PERIPLASMIC PROTEIN SIAP"/>
    <property type="match status" value="1"/>
</dbReference>
<accession>A0A9D1UAK0</accession>
<proteinExistence type="predicted"/>
<keyword evidence="1 2" id="KW-0732">Signal</keyword>
<dbReference type="InterPro" id="IPR038404">
    <property type="entry name" value="TRAP_DctP_sf"/>
</dbReference>
<dbReference type="InterPro" id="IPR018389">
    <property type="entry name" value="DctP_fam"/>
</dbReference>
<reference evidence="3" key="1">
    <citation type="journal article" date="2021" name="PeerJ">
        <title>Extensive microbial diversity within the chicken gut microbiome revealed by metagenomics and culture.</title>
        <authorList>
            <person name="Gilroy R."/>
            <person name="Ravi A."/>
            <person name="Getino M."/>
            <person name="Pursley I."/>
            <person name="Horton D.L."/>
            <person name="Alikhan N.F."/>
            <person name="Baker D."/>
            <person name="Gharbi K."/>
            <person name="Hall N."/>
            <person name="Watson M."/>
            <person name="Adriaenssens E.M."/>
            <person name="Foster-Nyarko E."/>
            <person name="Jarju S."/>
            <person name="Secka A."/>
            <person name="Antonio M."/>
            <person name="Oren A."/>
            <person name="Chaudhuri R.R."/>
            <person name="La Ragione R."/>
            <person name="Hildebrand F."/>
            <person name="Pallen M.J."/>
        </authorList>
    </citation>
    <scope>NUCLEOTIDE SEQUENCE</scope>
    <source>
        <strain evidence="3">ChiSxjej5B17-1746</strain>
    </source>
</reference>
<sequence>MKLFKSTYRTLGVCALLLGLFAGSAAAAPKEVKLLFPEPYSSASTYAEGQAVGVYYGALDFNMQNHPALRGKYKMRWVGDVVKSPADALNAVATGAGQFTYTLPQFIEQFDPDWRLITAPGVFEDFEHFLRTMQSPVWKAKQEELEKTKGFKILKWTNSIGNFWLWTKTGPADSLAALKGQKIRYAGQKSYSNAFNALDLVGVALPYTEVVSALQTNMIEGLTNDIFGYTYYDLPRLTKYMFPIPFGLCPQALVVNAKWWNALPQAEREALEFVIACTDVHDYFEKRQQEILTWWDENPDTVLVKLTPEARAEWEGILKQSTAEFVKDLNPALLDAVKNAASAK</sequence>